<dbReference type="RefSeq" id="WP_119034419.1">
    <property type="nucleotide sequence ID" value="NZ_QXDC01000002.1"/>
</dbReference>
<keyword evidence="3" id="KW-1185">Reference proteome</keyword>
<dbReference type="GO" id="GO:0004190">
    <property type="term" value="F:aspartic-type endopeptidase activity"/>
    <property type="evidence" value="ECO:0007669"/>
    <property type="project" value="InterPro"/>
</dbReference>
<reference evidence="2 3" key="1">
    <citation type="submission" date="2018-08" db="EMBL/GenBank/DDBJ databases">
        <title>Genomic Encyclopedia of Type Strains, Phase IV (KMG-IV): sequencing the most valuable type-strain genomes for metagenomic binning, comparative biology and taxonomic classification.</title>
        <authorList>
            <person name="Goeker M."/>
        </authorList>
    </citation>
    <scope>NUCLEOTIDE SEQUENCE [LARGE SCALE GENOMIC DNA]</scope>
    <source>
        <strain evidence="2 3">DSM 25527</strain>
    </source>
</reference>
<sequence length="207" mass="22553">MIPDPASHPALYIVLAIVFVVLLAARRVRAIRIAVNIAITLLMVGVLLIVLDQRSRFDPYFARVAELLDIGDQQVVGDEVRIRMSPDGHFWARATINGVPRRLLIDSGATITALSIDTVGASGIKVEDELFPIVLKTANGSISARAATVTELRFGTIVARDLPVVTSPAFGDTNVLGMNFLSRLASWRVEGRTLILVPHHPQERETS</sequence>
<evidence type="ECO:0000313" key="2">
    <source>
        <dbReference type="EMBL" id="RIA46095.1"/>
    </source>
</evidence>
<dbReference type="CDD" id="cd05483">
    <property type="entry name" value="retropepsin_like_bacteria"/>
    <property type="match status" value="1"/>
</dbReference>
<dbReference type="Proteomes" id="UP000266568">
    <property type="component" value="Unassembled WGS sequence"/>
</dbReference>
<name>A0A397PFS6_9SPHN</name>
<keyword evidence="1" id="KW-0812">Transmembrane</keyword>
<keyword evidence="1" id="KW-1133">Transmembrane helix</keyword>
<accession>A0A397PFS6</accession>
<dbReference type="GO" id="GO:0006508">
    <property type="term" value="P:proteolysis"/>
    <property type="evidence" value="ECO:0007669"/>
    <property type="project" value="UniProtKB-KW"/>
</dbReference>
<dbReference type="InterPro" id="IPR021109">
    <property type="entry name" value="Peptidase_aspartic_dom_sf"/>
</dbReference>
<dbReference type="PROSITE" id="PS00141">
    <property type="entry name" value="ASP_PROTEASE"/>
    <property type="match status" value="1"/>
</dbReference>
<organism evidence="2 3">
    <name type="scientific">Hephaestia caeni</name>
    <dbReference type="NCBI Taxonomy" id="645617"/>
    <lineage>
        <taxon>Bacteria</taxon>
        <taxon>Pseudomonadati</taxon>
        <taxon>Pseudomonadota</taxon>
        <taxon>Alphaproteobacteria</taxon>
        <taxon>Sphingomonadales</taxon>
        <taxon>Sphingomonadaceae</taxon>
        <taxon>Hephaestia</taxon>
    </lineage>
</organism>
<dbReference type="InterPro" id="IPR001969">
    <property type="entry name" value="Aspartic_peptidase_AS"/>
</dbReference>
<comment type="caution">
    <text evidence="2">The sequence shown here is derived from an EMBL/GenBank/DDBJ whole genome shotgun (WGS) entry which is preliminary data.</text>
</comment>
<evidence type="ECO:0000256" key="1">
    <source>
        <dbReference type="SAM" id="Phobius"/>
    </source>
</evidence>
<evidence type="ECO:0000313" key="3">
    <source>
        <dbReference type="Proteomes" id="UP000266568"/>
    </source>
</evidence>
<dbReference type="SUPFAM" id="SSF50630">
    <property type="entry name" value="Acid proteases"/>
    <property type="match status" value="1"/>
</dbReference>
<protein>
    <submittedName>
        <fullName evidence="2">Aspartyl protease family protein</fullName>
    </submittedName>
</protein>
<keyword evidence="2" id="KW-0645">Protease</keyword>
<feature type="transmembrane region" description="Helical" evidence="1">
    <location>
        <begin position="33"/>
        <end position="51"/>
    </location>
</feature>
<dbReference type="AlphaFoldDB" id="A0A397PFS6"/>
<dbReference type="Gene3D" id="2.40.70.10">
    <property type="entry name" value="Acid Proteases"/>
    <property type="match status" value="1"/>
</dbReference>
<dbReference type="NCBIfam" id="TIGR02281">
    <property type="entry name" value="clan_AA_DTGA"/>
    <property type="match status" value="1"/>
</dbReference>
<proteinExistence type="predicted"/>
<feature type="transmembrane region" description="Helical" evidence="1">
    <location>
        <begin position="6"/>
        <end position="26"/>
    </location>
</feature>
<keyword evidence="1" id="KW-0472">Membrane</keyword>
<dbReference type="Pfam" id="PF13975">
    <property type="entry name" value="gag-asp_proteas"/>
    <property type="match status" value="1"/>
</dbReference>
<dbReference type="OrthoDB" id="7595324at2"/>
<keyword evidence="2" id="KW-0378">Hydrolase</keyword>
<dbReference type="InterPro" id="IPR034122">
    <property type="entry name" value="Retropepsin-like_bacterial"/>
</dbReference>
<dbReference type="EMBL" id="QXDC01000002">
    <property type="protein sequence ID" value="RIA46095.1"/>
    <property type="molecule type" value="Genomic_DNA"/>
</dbReference>
<gene>
    <name evidence="2" type="ORF">DFR49_0626</name>
</gene>
<dbReference type="InterPro" id="IPR011969">
    <property type="entry name" value="Clan_AA_Asp_peptidase_C"/>
</dbReference>